<proteinExistence type="predicted"/>
<accession>A0A195AZR9</accession>
<protein>
    <submittedName>
        <fullName evidence="1">Uncharacterized protein</fullName>
    </submittedName>
</protein>
<sequence>MVVSPRRADAQCRMALEPTGISSNKGDTEVSTALRLDTLNLSHPQTGIGEHSAPSDACRSISAKSLLTRWSLKEVGGRQETDPTRSGKRKSFRTVGFCRESREYSSRRLKGQDARLTFRRCGRFLRGVIDMMNEYREEFSLGVEGEEIKHSRCVPWNQQFTGQQAQSDVFPEIRAGVLLGGFSAVKYGRRKPPCCSTCYPILFMSEYSKTLRYSYTPCHPVIPDVSENTKPSVSLMHLLACLKDVKQHQNDRILEKDIF</sequence>
<dbReference type="AlphaFoldDB" id="A0A195AZR9"/>
<evidence type="ECO:0000313" key="1">
    <source>
        <dbReference type="EMBL" id="KYM77537.1"/>
    </source>
</evidence>
<dbReference type="EMBL" id="KQ976697">
    <property type="protein sequence ID" value="KYM77537.1"/>
    <property type="molecule type" value="Genomic_DNA"/>
</dbReference>
<organism evidence="1 2">
    <name type="scientific">Atta colombica</name>
    <dbReference type="NCBI Taxonomy" id="520822"/>
    <lineage>
        <taxon>Eukaryota</taxon>
        <taxon>Metazoa</taxon>
        <taxon>Ecdysozoa</taxon>
        <taxon>Arthropoda</taxon>
        <taxon>Hexapoda</taxon>
        <taxon>Insecta</taxon>
        <taxon>Pterygota</taxon>
        <taxon>Neoptera</taxon>
        <taxon>Endopterygota</taxon>
        <taxon>Hymenoptera</taxon>
        <taxon>Apocrita</taxon>
        <taxon>Aculeata</taxon>
        <taxon>Formicoidea</taxon>
        <taxon>Formicidae</taxon>
        <taxon>Myrmicinae</taxon>
        <taxon>Atta</taxon>
    </lineage>
</organism>
<dbReference type="Proteomes" id="UP000078540">
    <property type="component" value="Unassembled WGS sequence"/>
</dbReference>
<reference evidence="1 2" key="1">
    <citation type="submission" date="2015-09" db="EMBL/GenBank/DDBJ databases">
        <title>Atta colombica WGS genome.</title>
        <authorList>
            <person name="Nygaard S."/>
            <person name="Hu H."/>
            <person name="Boomsma J."/>
            <person name="Zhang G."/>
        </authorList>
    </citation>
    <scope>NUCLEOTIDE SEQUENCE [LARGE SCALE GENOMIC DNA]</scope>
    <source>
        <strain evidence="1">Treedump-2</strain>
        <tissue evidence="1">Whole body</tissue>
    </source>
</reference>
<name>A0A195AZR9_9HYME</name>
<evidence type="ECO:0000313" key="2">
    <source>
        <dbReference type="Proteomes" id="UP000078540"/>
    </source>
</evidence>
<gene>
    <name evidence="1" type="ORF">ALC53_12031</name>
</gene>
<keyword evidence="2" id="KW-1185">Reference proteome</keyword>